<reference evidence="3" key="1">
    <citation type="journal article" date="2014" name="Sci. Data">
        <title>Genomes of diverse isolates of the marine cyanobacterium Prochlorococcus.</title>
        <authorList>
            <person name="Biller S."/>
            <person name="Berube P."/>
            <person name="Thompson J."/>
            <person name="Kelly L."/>
            <person name="Roggensack S."/>
            <person name="Awad L."/>
            <person name="Roache-Johnson K."/>
            <person name="Ding H."/>
            <person name="Giovannoni S.J."/>
            <person name="Moore L.R."/>
            <person name="Chisholm S.W."/>
        </authorList>
    </citation>
    <scope>NUCLEOTIDE SEQUENCE [LARGE SCALE GENOMIC DNA]</scope>
    <source>
        <strain evidence="3">MIT 9201</strain>
    </source>
</reference>
<dbReference type="SUPFAM" id="SSF53474">
    <property type="entry name" value="alpha/beta-Hydrolases"/>
    <property type="match status" value="1"/>
</dbReference>
<comment type="caution">
    <text evidence="2">The sequence shown here is derived from an EMBL/GenBank/DDBJ whole genome shotgun (WGS) entry which is preliminary data.</text>
</comment>
<evidence type="ECO:0000313" key="3">
    <source>
        <dbReference type="Proteomes" id="UP000030355"/>
    </source>
</evidence>
<dbReference type="Pfam" id="PF00561">
    <property type="entry name" value="Abhydrolase_1"/>
    <property type="match status" value="1"/>
</dbReference>
<keyword evidence="2" id="KW-0378">Hydrolase</keyword>
<dbReference type="Gene3D" id="3.40.50.1820">
    <property type="entry name" value="alpha/beta hydrolase"/>
    <property type="match status" value="1"/>
</dbReference>
<gene>
    <name evidence="2" type="ORF">EU95_1650</name>
</gene>
<dbReference type="GO" id="GO:0016787">
    <property type="term" value="F:hydrolase activity"/>
    <property type="evidence" value="ECO:0007669"/>
    <property type="project" value="UniProtKB-KW"/>
</dbReference>
<name>A0A0A2A3R1_PROMR</name>
<proteinExistence type="predicted"/>
<dbReference type="PANTHER" id="PTHR46438">
    <property type="entry name" value="ALPHA/BETA-HYDROLASES SUPERFAMILY PROTEIN"/>
    <property type="match status" value="1"/>
</dbReference>
<protein>
    <submittedName>
        <fullName evidence="2">Putative alpha/beta hydrolase</fullName>
    </submittedName>
</protein>
<organism evidence="2 3">
    <name type="scientific">Prochlorococcus marinus str. MIT 9201</name>
    <dbReference type="NCBI Taxonomy" id="93057"/>
    <lineage>
        <taxon>Bacteria</taxon>
        <taxon>Bacillati</taxon>
        <taxon>Cyanobacteriota</taxon>
        <taxon>Cyanophyceae</taxon>
        <taxon>Synechococcales</taxon>
        <taxon>Prochlorococcaceae</taxon>
        <taxon>Prochlorococcus</taxon>
    </lineage>
</organism>
<dbReference type="Proteomes" id="UP000030355">
    <property type="component" value="Unassembled WGS sequence"/>
</dbReference>
<dbReference type="OrthoDB" id="9808398at2"/>
<dbReference type="EMBL" id="JNAL01000017">
    <property type="protein sequence ID" value="KGF95028.1"/>
    <property type="molecule type" value="Genomic_DNA"/>
</dbReference>
<dbReference type="PANTHER" id="PTHR46438:SF12">
    <property type="entry name" value="ALPHA_BETA-HYDROLASES SUPERFAMILY PROTEIN"/>
    <property type="match status" value="1"/>
</dbReference>
<feature type="domain" description="AB hydrolase-1" evidence="1">
    <location>
        <begin position="32"/>
        <end position="289"/>
    </location>
</feature>
<evidence type="ECO:0000259" key="1">
    <source>
        <dbReference type="Pfam" id="PF00561"/>
    </source>
</evidence>
<dbReference type="InterPro" id="IPR000073">
    <property type="entry name" value="AB_hydrolase_1"/>
</dbReference>
<dbReference type="AlphaFoldDB" id="A0A0A2A3R1"/>
<dbReference type="eggNOG" id="COG2267">
    <property type="taxonomic scope" value="Bacteria"/>
</dbReference>
<dbReference type="STRING" id="93057.EU95_1650"/>
<evidence type="ECO:0000313" key="2">
    <source>
        <dbReference type="EMBL" id="KGF95028.1"/>
    </source>
</evidence>
<dbReference type="RefSeq" id="WP_032522746.1">
    <property type="nucleotide sequence ID" value="NZ_CP138977.1"/>
</dbReference>
<sequence length="304" mass="35106">MSLNKSETWKWKNWEISWSLSKNSTFKNNINILLIHGFGASKQHWRHNQDFLGKVFNCYSIDLLGFGESSQPCALLNYEPHKENSIKYSFDLWSHQISTFCSEVIKSPVYLIGNSIGGVIALKAAEILKENCKGIILIDCAQRTMDDKRLKKSDILMNLLRPVLKTLVRQRIISNTLFTRAANPKVIKKILTQAYPSGKNIDKELIEILYQPSKRTNSKEAFRGFINLFDDYLATDLFDRINAPIQLIWGEKDPWESLSEAQDWEKKFSNIKRLDIIKGAGHCPHDEEPEETNKLICEFLHETK</sequence>
<accession>A0A0A2A3R1</accession>
<dbReference type="InterPro" id="IPR029058">
    <property type="entry name" value="AB_hydrolase_fold"/>
</dbReference>